<keyword evidence="2" id="KW-1185">Reference proteome</keyword>
<dbReference type="CDD" id="cd16377">
    <property type="entry name" value="23S_rRNA_IVP_like"/>
    <property type="match status" value="1"/>
</dbReference>
<dbReference type="NCBIfam" id="TIGR02436">
    <property type="entry name" value="four helix bundle protein"/>
    <property type="match status" value="1"/>
</dbReference>
<protein>
    <submittedName>
        <fullName evidence="1">Diversity-generating retroelement protein bAvd family protein</fullName>
    </submittedName>
</protein>
<dbReference type="AlphaFoldDB" id="A0A2G0CJX8"/>
<accession>A0A2G0CJX8</accession>
<proteinExistence type="predicted"/>
<dbReference type="SUPFAM" id="SSF158446">
    <property type="entry name" value="IVS-encoded protein-like"/>
    <property type="match status" value="1"/>
</dbReference>
<reference evidence="1 2" key="1">
    <citation type="submission" date="2017-10" db="EMBL/GenBank/DDBJ databases">
        <title>The draft genome sequence of Lewinella marina KCTC 32374.</title>
        <authorList>
            <person name="Wang K."/>
        </authorList>
    </citation>
    <scope>NUCLEOTIDE SEQUENCE [LARGE SCALE GENOMIC DNA]</scope>
    <source>
        <strain evidence="1 2">MKG-38</strain>
    </source>
</reference>
<dbReference type="Proteomes" id="UP000226437">
    <property type="component" value="Unassembled WGS sequence"/>
</dbReference>
<dbReference type="RefSeq" id="WP_099105212.1">
    <property type="nucleotide sequence ID" value="NZ_JAATJF010000001.1"/>
</dbReference>
<dbReference type="OrthoDB" id="9811959at2"/>
<dbReference type="EMBL" id="PDLO01000001">
    <property type="protein sequence ID" value="PHL00231.1"/>
    <property type="molecule type" value="Genomic_DNA"/>
</dbReference>
<dbReference type="InterPro" id="IPR012657">
    <property type="entry name" value="23S_rRNA-intervening_sequence"/>
</dbReference>
<name>A0A2G0CJX8_9BACT</name>
<dbReference type="Pfam" id="PF05635">
    <property type="entry name" value="23S_rRNA_IVP"/>
    <property type="match status" value="1"/>
</dbReference>
<dbReference type="Gene3D" id="1.20.1440.60">
    <property type="entry name" value="23S rRNA-intervening sequence"/>
    <property type="match status" value="1"/>
</dbReference>
<comment type="caution">
    <text evidence="1">The sequence shown here is derived from an EMBL/GenBank/DDBJ whole genome shotgun (WGS) entry which is preliminary data.</text>
</comment>
<gene>
    <name evidence="1" type="ORF">CGL56_04115</name>
</gene>
<organism evidence="1 2">
    <name type="scientific">Neolewinella marina</name>
    <dbReference type="NCBI Taxonomy" id="438751"/>
    <lineage>
        <taxon>Bacteria</taxon>
        <taxon>Pseudomonadati</taxon>
        <taxon>Bacteroidota</taxon>
        <taxon>Saprospiria</taxon>
        <taxon>Saprospirales</taxon>
        <taxon>Lewinellaceae</taxon>
        <taxon>Neolewinella</taxon>
    </lineage>
</organism>
<sequence>MKTSAFRAWAAYRKAFDLSLKIVNVSLRFPPHERSMADQIRRCSRSVCANLAEVHAVRSYPRHYRSKLVICIGENMETQVWLELALAAKYIQKEQYNTLLTLSEEVGRLLSYMITRHEKFAKWKC</sequence>
<dbReference type="PANTHER" id="PTHR38471">
    <property type="entry name" value="FOUR HELIX BUNDLE PROTEIN"/>
    <property type="match status" value="1"/>
</dbReference>
<dbReference type="InterPro" id="IPR036583">
    <property type="entry name" value="23S_rRNA_IVS_sf"/>
</dbReference>
<evidence type="ECO:0000313" key="1">
    <source>
        <dbReference type="EMBL" id="PHL00231.1"/>
    </source>
</evidence>
<evidence type="ECO:0000313" key="2">
    <source>
        <dbReference type="Proteomes" id="UP000226437"/>
    </source>
</evidence>
<dbReference type="PANTHER" id="PTHR38471:SF2">
    <property type="entry name" value="FOUR HELIX BUNDLE PROTEIN"/>
    <property type="match status" value="1"/>
</dbReference>